<name>A0ABQ2PQV9_9NEIS</name>
<comment type="caution">
    <text evidence="2">The sequence shown here is derived from an EMBL/GenBank/DDBJ whole genome shotgun (WGS) entry which is preliminary data.</text>
</comment>
<dbReference type="Pfam" id="PF12680">
    <property type="entry name" value="SnoaL_2"/>
    <property type="match status" value="1"/>
</dbReference>
<sequence>MSPKTNLDRFRAYLQAYEHKNINEIGAMFAPDVALRDWKISVRGIEAALAETRSNFAAAQSIQIDILRLYESASSVAGELRILVDGTVELFVVDVLDFNTQGQISAIRAFLGRGDA</sequence>
<feature type="domain" description="SnoaL-like" evidence="1">
    <location>
        <begin position="11"/>
        <end position="105"/>
    </location>
</feature>
<dbReference type="Gene3D" id="3.10.450.50">
    <property type="match status" value="1"/>
</dbReference>
<dbReference type="InterPro" id="IPR032710">
    <property type="entry name" value="NTF2-like_dom_sf"/>
</dbReference>
<dbReference type="Proteomes" id="UP000621859">
    <property type="component" value="Unassembled WGS sequence"/>
</dbReference>
<keyword evidence="3" id="KW-1185">Reference proteome</keyword>
<proteinExistence type="predicted"/>
<gene>
    <name evidence="2" type="ORF">GCM10010971_34340</name>
</gene>
<dbReference type="SUPFAM" id="SSF54427">
    <property type="entry name" value="NTF2-like"/>
    <property type="match status" value="1"/>
</dbReference>
<evidence type="ECO:0000313" key="3">
    <source>
        <dbReference type="Proteomes" id="UP000621859"/>
    </source>
</evidence>
<dbReference type="InterPro" id="IPR037401">
    <property type="entry name" value="SnoaL-like"/>
</dbReference>
<reference evidence="3" key="1">
    <citation type="journal article" date="2019" name="Int. J. Syst. Evol. Microbiol.">
        <title>The Global Catalogue of Microorganisms (GCM) 10K type strain sequencing project: providing services to taxonomists for standard genome sequencing and annotation.</title>
        <authorList>
            <consortium name="The Broad Institute Genomics Platform"/>
            <consortium name="The Broad Institute Genome Sequencing Center for Infectious Disease"/>
            <person name="Wu L."/>
            <person name="Ma J."/>
        </authorList>
    </citation>
    <scope>NUCLEOTIDE SEQUENCE [LARGE SCALE GENOMIC DNA]</scope>
    <source>
        <strain evidence="3">CGMCC 1.8860</strain>
    </source>
</reference>
<dbReference type="EMBL" id="BMLY01000006">
    <property type="protein sequence ID" value="GGP27615.1"/>
    <property type="molecule type" value="Genomic_DNA"/>
</dbReference>
<dbReference type="RefSeq" id="WP_188696842.1">
    <property type="nucleotide sequence ID" value="NZ_BMLY01000006.1"/>
</dbReference>
<evidence type="ECO:0000313" key="2">
    <source>
        <dbReference type="EMBL" id="GGP27615.1"/>
    </source>
</evidence>
<protein>
    <recommendedName>
        <fullName evidence="1">SnoaL-like domain-containing protein</fullName>
    </recommendedName>
</protein>
<organism evidence="2 3">
    <name type="scientific">Silvimonas amylolytica</name>
    <dbReference type="NCBI Taxonomy" id="449663"/>
    <lineage>
        <taxon>Bacteria</taxon>
        <taxon>Pseudomonadati</taxon>
        <taxon>Pseudomonadota</taxon>
        <taxon>Betaproteobacteria</taxon>
        <taxon>Neisseriales</taxon>
        <taxon>Chitinibacteraceae</taxon>
        <taxon>Silvimonas</taxon>
    </lineage>
</organism>
<evidence type="ECO:0000259" key="1">
    <source>
        <dbReference type="Pfam" id="PF12680"/>
    </source>
</evidence>
<accession>A0ABQ2PQV9</accession>